<dbReference type="InterPro" id="IPR004214">
    <property type="entry name" value="Conotoxin"/>
</dbReference>
<keyword evidence="3" id="KW-0732">Signal</keyword>
<feature type="signal peptide" evidence="3">
    <location>
        <begin position="1"/>
        <end position="20"/>
    </location>
</feature>
<evidence type="ECO:0000313" key="4">
    <source>
        <dbReference type="EMBL" id="ACV87166.1"/>
    </source>
</evidence>
<dbReference type="Pfam" id="PF02950">
    <property type="entry name" value="Conotoxin"/>
    <property type="match status" value="1"/>
</dbReference>
<proteinExistence type="evidence at transcript level"/>
<evidence type="ECO:0000256" key="3">
    <source>
        <dbReference type="SAM" id="SignalP"/>
    </source>
</evidence>
<dbReference type="AlphaFoldDB" id="C9D8Q0"/>
<accession>C9D8Q0</accession>
<evidence type="ECO:0000256" key="2">
    <source>
        <dbReference type="ARBA" id="ARBA00022525"/>
    </source>
</evidence>
<feature type="chain" id="PRO_5002996384" evidence="3">
    <location>
        <begin position="21"/>
        <end position="83"/>
    </location>
</feature>
<protein>
    <submittedName>
        <fullName evidence="4">M superfamily conotoxin</fullName>
    </submittedName>
</protein>
<reference evidence="4" key="1">
    <citation type="submission" date="2009-06" db="EMBL/GenBank/DDBJ databases">
        <authorList>
            <person name="Liu Z."/>
            <person name="Dai Q."/>
            <person name="Hu J."/>
        </authorList>
    </citation>
    <scope>NUCLEOTIDE SEQUENCE</scope>
</reference>
<dbReference type="GO" id="GO:0005576">
    <property type="term" value="C:extracellular region"/>
    <property type="evidence" value="ECO:0007669"/>
    <property type="project" value="UniProtKB-SubCell"/>
</dbReference>
<evidence type="ECO:0000256" key="1">
    <source>
        <dbReference type="ARBA" id="ARBA00004613"/>
    </source>
</evidence>
<comment type="subcellular location">
    <subcellularLocation>
        <location evidence="1">Secreted</location>
    </subcellularLocation>
</comment>
<keyword evidence="2" id="KW-0964">Secreted</keyword>
<sequence length="83" mass="9069">MSKLGVVLLIFVVLLALTSPHHYGNRFAGYQARQMGVQQRKNALANALRRSGCGYLGEPCCVAPKRAYCHGDLECNNVAMCVN</sequence>
<organism evidence="4">
    <name type="scientific">Conus marmoreus</name>
    <name type="common">Marble cone</name>
    <dbReference type="NCBI Taxonomy" id="42752"/>
    <lineage>
        <taxon>Eukaryota</taxon>
        <taxon>Metazoa</taxon>
        <taxon>Spiralia</taxon>
        <taxon>Lophotrochozoa</taxon>
        <taxon>Mollusca</taxon>
        <taxon>Gastropoda</taxon>
        <taxon>Caenogastropoda</taxon>
        <taxon>Neogastropoda</taxon>
        <taxon>Conoidea</taxon>
        <taxon>Conidae</taxon>
        <taxon>Conus</taxon>
    </lineage>
</organism>
<dbReference type="EMBL" id="GQ244483">
    <property type="protein sequence ID" value="ACV87166.1"/>
    <property type="molecule type" value="mRNA"/>
</dbReference>
<dbReference type="GO" id="GO:0008200">
    <property type="term" value="F:ion channel inhibitor activity"/>
    <property type="evidence" value="ECO:0007669"/>
    <property type="project" value="InterPro"/>
</dbReference>
<name>C9D8Q0_CONMR</name>